<keyword evidence="1" id="KW-0479">Metal-binding</keyword>
<reference evidence="8" key="1">
    <citation type="journal article" date="2023" name="Mol. Ecol. Resour.">
        <title>Chromosome-level genome assembly of a triploid poplar Populus alba 'Berolinensis'.</title>
        <authorList>
            <person name="Chen S."/>
            <person name="Yu Y."/>
            <person name="Wang X."/>
            <person name="Wang S."/>
            <person name="Zhang T."/>
            <person name="Zhou Y."/>
            <person name="He R."/>
            <person name="Meng N."/>
            <person name="Wang Y."/>
            <person name="Liu W."/>
            <person name="Liu Z."/>
            <person name="Liu J."/>
            <person name="Guo Q."/>
            <person name="Huang H."/>
            <person name="Sederoff R.R."/>
            <person name="Wang G."/>
            <person name="Qu G."/>
            <person name="Chen S."/>
        </authorList>
    </citation>
    <scope>NUCLEOTIDE SEQUENCE</scope>
    <source>
        <strain evidence="8">SC-2020</strain>
    </source>
</reference>
<feature type="compositionally biased region" description="Polar residues" evidence="5">
    <location>
        <begin position="314"/>
        <end position="328"/>
    </location>
</feature>
<accession>A0AAD6MQD5</accession>
<keyword evidence="6" id="KW-1133">Transmembrane helix</keyword>
<feature type="compositionally biased region" description="Basic residues" evidence="5">
    <location>
        <begin position="248"/>
        <end position="258"/>
    </location>
</feature>
<protein>
    <submittedName>
        <fullName evidence="8">Squamosa promoter-binding-like protein 7</fullName>
    </submittedName>
</protein>
<feature type="region of interest" description="Disordered" evidence="5">
    <location>
        <begin position="304"/>
        <end position="328"/>
    </location>
</feature>
<evidence type="ECO:0000256" key="3">
    <source>
        <dbReference type="ARBA" id="ARBA00022833"/>
    </source>
</evidence>
<keyword evidence="3" id="KW-0862">Zinc</keyword>
<feature type="region of interest" description="Disordered" evidence="5">
    <location>
        <begin position="248"/>
        <end position="278"/>
    </location>
</feature>
<keyword evidence="2 4" id="KW-0863">Zinc-finger</keyword>
<dbReference type="Gene3D" id="4.10.1100.10">
    <property type="entry name" value="Transcription factor, SBP-box domain"/>
    <property type="match status" value="1"/>
</dbReference>
<gene>
    <name evidence="8" type="ORF">NC653_021806</name>
</gene>
<dbReference type="SUPFAM" id="SSF103612">
    <property type="entry name" value="SBT domain"/>
    <property type="match status" value="1"/>
</dbReference>
<sequence length="844" mass="94741">FYKILFNDFEPPTTQPQTQQPDPLNFLLFYVKSPQFQKHFFILKSLSPLLIMETSSPSPPPPPSASQHGGDMEIHHPPITTDWDWSDLLDFAVEDQIPVSFDALGDPTQTIDNPTPEIESQQVQLPVPDRVRKRDPRLTCSNFLAGIVPCACPEVDELLREEEATLPGKKRVRVARAGSSIARCQVPGCETDISELKGYHRRHKVCLRCATATAVVLDEQTKRYCQQCGKFHVLSDFDEGKRSCRRKLERHNNRRRRKPADSSKASAGDKEVQGDLLTEDTTTCDAEAEKDGLCSSGQMAEKEGLVESEDGHVSTINSDPNSQNVTSDSGVSFTAFGDMLMDGGKDDSKFSFSPSNCDNKSDYASMCPTGRISFKLYDWNPAEFPRRLRHQIFQWLANMPVELEGYIRPGCTILTAFIAMPTFMWVKLVEDPVSYLNDLLGSGKMLSKKGRMRVYVNNMIFNVTKDGNSVMKVNVEGHAPRLHYVHPTCFEAGKPIELVVCGSNLLQPKFQFLVSFAGKYLAHDYCVALPQAHTKGGPGLHHQLCKILTHCNEPNLLGPAFIEVENESGLSNYIPILIGDTEICSEMKIIQQRFDASHSLIIGSECEVSTMRQTALSEFIMDIAWLLKEPSAEYSQQMMTSFQIQRINSLLNFLLHHESIIILDRILKNLKIMMDKKEANGMINGTSDTNMRLLQSYMDYASNIRHEKLQRSEVLKHHLEFSGKENNCISGSCCGNNKESVALYTEDLEQRPNGVLGVMGNSNSIARSDEFPLLTKDVMRMNLVNEKPKKSCGLVFSNTVLKYRPSFYVIALIAVCFGVCAIVLHPHKVSKLAVSIRRCLTDRF</sequence>
<comment type="caution">
    <text evidence="8">The sequence shown here is derived from an EMBL/GenBank/DDBJ whole genome shotgun (WGS) entry which is preliminary data.</text>
</comment>
<proteinExistence type="predicted"/>
<evidence type="ECO:0000313" key="8">
    <source>
        <dbReference type="EMBL" id="KAJ6989025.1"/>
    </source>
</evidence>
<name>A0AAD6MQD5_9ROSI</name>
<evidence type="ECO:0000256" key="2">
    <source>
        <dbReference type="ARBA" id="ARBA00022771"/>
    </source>
</evidence>
<dbReference type="PANTHER" id="PTHR31251:SF108">
    <property type="entry name" value="SQUAMOSA PROMOTER-BINDING-LIKE PROTEIN 7"/>
    <property type="match status" value="1"/>
</dbReference>
<dbReference type="Proteomes" id="UP001164929">
    <property type="component" value="Chromosome 8"/>
</dbReference>
<dbReference type="PROSITE" id="PS51141">
    <property type="entry name" value="ZF_SBP"/>
    <property type="match status" value="1"/>
</dbReference>
<evidence type="ECO:0000313" key="9">
    <source>
        <dbReference type="Proteomes" id="UP001164929"/>
    </source>
</evidence>
<evidence type="ECO:0000259" key="7">
    <source>
        <dbReference type="PROSITE" id="PS51141"/>
    </source>
</evidence>
<keyword evidence="9" id="KW-1185">Reference proteome</keyword>
<dbReference type="GO" id="GO:0008270">
    <property type="term" value="F:zinc ion binding"/>
    <property type="evidence" value="ECO:0007669"/>
    <property type="project" value="UniProtKB-KW"/>
</dbReference>
<evidence type="ECO:0000256" key="4">
    <source>
        <dbReference type="PROSITE-ProRule" id="PRU00470"/>
    </source>
</evidence>
<evidence type="ECO:0000256" key="5">
    <source>
        <dbReference type="SAM" id="MobiDB-lite"/>
    </source>
</evidence>
<feature type="region of interest" description="Disordered" evidence="5">
    <location>
        <begin position="53"/>
        <end position="77"/>
    </location>
</feature>
<dbReference type="Pfam" id="PF26102">
    <property type="entry name" value="Ig_SPL7"/>
    <property type="match status" value="1"/>
</dbReference>
<feature type="domain" description="SBP-type" evidence="7">
    <location>
        <begin position="181"/>
        <end position="258"/>
    </location>
</feature>
<evidence type="ECO:0000256" key="1">
    <source>
        <dbReference type="ARBA" id="ARBA00022723"/>
    </source>
</evidence>
<keyword evidence="6" id="KW-0472">Membrane</keyword>
<feature type="transmembrane region" description="Helical" evidence="6">
    <location>
        <begin position="806"/>
        <end position="824"/>
    </location>
</feature>
<dbReference type="AlphaFoldDB" id="A0AAD6MQD5"/>
<evidence type="ECO:0000256" key="6">
    <source>
        <dbReference type="SAM" id="Phobius"/>
    </source>
</evidence>
<dbReference type="EMBL" id="JAQIZT010000008">
    <property type="protein sequence ID" value="KAJ6989025.1"/>
    <property type="molecule type" value="Genomic_DNA"/>
</dbReference>
<feature type="non-terminal residue" evidence="8">
    <location>
        <position position="1"/>
    </location>
</feature>
<dbReference type="GO" id="GO:0003677">
    <property type="term" value="F:DNA binding"/>
    <property type="evidence" value="ECO:0007669"/>
    <property type="project" value="InterPro"/>
</dbReference>
<dbReference type="PANTHER" id="PTHR31251">
    <property type="entry name" value="SQUAMOSA PROMOTER-BINDING-LIKE PROTEIN 4"/>
    <property type="match status" value="1"/>
</dbReference>
<dbReference type="Pfam" id="PF03110">
    <property type="entry name" value="SBP"/>
    <property type="match status" value="1"/>
</dbReference>
<keyword evidence="6" id="KW-0812">Transmembrane</keyword>
<dbReference type="InterPro" id="IPR044817">
    <property type="entry name" value="SBP-like"/>
</dbReference>
<dbReference type="InterPro" id="IPR036893">
    <property type="entry name" value="SBP_sf"/>
</dbReference>
<organism evidence="8 9">
    <name type="scientific">Populus alba x Populus x berolinensis</name>
    <dbReference type="NCBI Taxonomy" id="444605"/>
    <lineage>
        <taxon>Eukaryota</taxon>
        <taxon>Viridiplantae</taxon>
        <taxon>Streptophyta</taxon>
        <taxon>Embryophyta</taxon>
        <taxon>Tracheophyta</taxon>
        <taxon>Spermatophyta</taxon>
        <taxon>Magnoliopsida</taxon>
        <taxon>eudicotyledons</taxon>
        <taxon>Gunneridae</taxon>
        <taxon>Pentapetalae</taxon>
        <taxon>rosids</taxon>
        <taxon>fabids</taxon>
        <taxon>Malpighiales</taxon>
        <taxon>Salicaceae</taxon>
        <taxon>Saliceae</taxon>
        <taxon>Populus</taxon>
    </lineage>
</organism>
<dbReference type="GO" id="GO:0005634">
    <property type="term" value="C:nucleus"/>
    <property type="evidence" value="ECO:0007669"/>
    <property type="project" value="InterPro"/>
</dbReference>
<dbReference type="InterPro" id="IPR004333">
    <property type="entry name" value="SBP_dom"/>
</dbReference>